<dbReference type="EMBL" id="BNCF01000014">
    <property type="protein sequence ID" value="GHE40680.1"/>
    <property type="molecule type" value="Genomic_DNA"/>
</dbReference>
<feature type="signal peptide" evidence="1">
    <location>
        <begin position="1"/>
        <end position="24"/>
    </location>
</feature>
<reference evidence="4" key="1">
    <citation type="journal article" date="2014" name="Int. J. Syst. Evol. Microbiol.">
        <title>Complete genome sequence of Corynebacterium casei LMG S-19264T (=DSM 44701T), isolated from a smear-ripened cheese.</title>
        <authorList>
            <consortium name="US DOE Joint Genome Institute (JGI-PGF)"/>
            <person name="Walter F."/>
            <person name="Albersmeier A."/>
            <person name="Kalinowski J."/>
            <person name="Ruckert C."/>
        </authorList>
    </citation>
    <scope>NUCLEOTIDE SEQUENCE</scope>
    <source>
        <strain evidence="4">KCTC 32020</strain>
    </source>
</reference>
<feature type="domain" description="Dipeptidylpeptidase IV N-terminal" evidence="3">
    <location>
        <begin position="133"/>
        <end position="486"/>
    </location>
</feature>
<comment type="caution">
    <text evidence="4">The sequence shown here is derived from an EMBL/GenBank/DDBJ whole genome shotgun (WGS) entry which is preliminary data.</text>
</comment>
<dbReference type="GO" id="GO:0008239">
    <property type="term" value="F:dipeptidyl-peptidase activity"/>
    <property type="evidence" value="ECO:0007669"/>
    <property type="project" value="TreeGrafter"/>
</dbReference>
<dbReference type="Proteomes" id="UP000636453">
    <property type="component" value="Unassembled WGS sequence"/>
</dbReference>
<dbReference type="Gene3D" id="2.140.10.30">
    <property type="entry name" value="Dipeptidylpeptidase IV, N-terminal domain"/>
    <property type="match status" value="1"/>
</dbReference>
<organism evidence="4 5">
    <name type="scientific">Vulcaniibacterium thermophilum</name>
    <dbReference type="NCBI Taxonomy" id="1169913"/>
    <lineage>
        <taxon>Bacteria</taxon>
        <taxon>Pseudomonadati</taxon>
        <taxon>Pseudomonadota</taxon>
        <taxon>Gammaproteobacteria</taxon>
        <taxon>Lysobacterales</taxon>
        <taxon>Lysobacteraceae</taxon>
        <taxon>Vulcaniibacterium</taxon>
    </lineage>
</organism>
<dbReference type="AlphaFoldDB" id="A0A918ZAA7"/>
<dbReference type="SUPFAM" id="SSF82171">
    <property type="entry name" value="DPP6 N-terminal domain-like"/>
    <property type="match status" value="1"/>
</dbReference>
<gene>
    <name evidence="4" type="ORF">GCM10007167_23410</name>
</gene>
<evidence type="ECO:0000313" key="4">
    <source>
        <dbReference type="EMBL" id="GHE40680.1"/>
    </source>
</evidence>
<dbReference type="Pfam" id="PF00930">
    <property type="entry name" value="DPPIV_N"/>
    <property type="match status" value="1"/>
</dbReference>
<keyword evidence="1" id="KW-0732">Signal</keyword>
<feature type="domain" description="Peptidase S9 prolyl oligopeptidase catalytic" evidence="2">
    <location>
        <begin position="579"/>
        <end position="776"/>
    </location>
</feature>
<accession>A0A918ZAA7</accession>
<protein>
    <submittedName>
        <fullName evidence="4">Peptidase S9</fullName>
    </submittedName>
</protein>
<evidence type="ECO:0000259" key="2">
    <source>
        <dbReference type="Pfam" id="PF00326"/>
    </source>
</evidence>
<evidence type="ECO:0000256" key="1">
    <source>
        <dbReference type="SAM" id="SignalP"/>
    </source>
</evidence>
<dbReference type="SUPFAM" id="SSF53474">
    <property type="entry name" value="alpha/beta-Hydrolases"/>
    <property type="match status" value="1"/>
</dbReference>
<dbReference type="InterPro" id="IPR029058">
    <property type="entry name" value="AB_hydrolase_fold"/>
</dbReference>
<dbReference type="InterPro" id="IPR050278">
    <property type="entry name" value="Serine_Prot_S9B/DPPIV"/>
</dbReference>
<sequence length="779" mass="86529">MTSRWLTAVASTALAFATLMPAAAQTPSKLTLEAITGDAPLSGPSLLKPKIAPDGSRVTFLRGKADNRNRLDLWAYDVASGQTRMLVDSNDVLPGEEVLSDEEKARRERQRIASLSGIVDYHWAPDGQSLLFPLGGELYLYDLRRTGKDAVRKLTNGEGFATDPKISPKGGYVSFIRGRNLWVIELASGRQIQLTHDGSEVIGNGVAEFVADEEMGRHTGYWWAPDDSAIAFARIDESPVPVRKRYEVYPDRTDVIEQRYPAAGDPNVRIGLHVADLRTLGQGVPTTEHPVRTAQGERAVRLQTRMTLVGIRAIDLGADPDIYLARVQWRDPAHLTFQRQSRDQKTLELIEVELASGKQRTLVTERSRTWVPLHDNLRFLKDGRILWSSERSGFEHLYLLSPDGRKARALTSGDWPVDGVLAVDEQAGYVYFTAGKDSPLETHVYRVPLKGGTIERITRTPGWHAATFAANASVYVDQWSNPETPPQLELYRNDGTRIAALVDNRLDDPAHPYARYRAAHRPVEFGTLTAADGQTPLHYSLIKPPDFDPGKRYPVVVYVYGGPATQTVTRTWPARADHWFNQYLAQQGYVVFSLDNRGTPRRGAAFGGALYRRQGTVEVADQLEGVKWLRAQPWADPARIGVHGWSNGGYMTLMLLAKASDAYACGAAGAPVTDWALYDTHYTERYMDLPAANPDGYREARVLEHIDGLTSPLLLIHGMADDNVLFSNSTVLMSALQKRAQPFELMAYPGAKHGLTGKDALHRLRLTEAFFARCLKPAR</sequence>
<evidence type="ECO:0000259" key="3">
    <source>
        <dbReference type="Pfam" id="PF00930"/>
    </source>
</evidence>
<dbReference type="Pfam" id="PF00326">
    <property type="entry name" value="Peptidase_S9"/>
    <property type="match status" value="1"/>
</dbReference>
<dbReference type="InterPro" id="IPR001375">
    <property type="entry name" value="Peptidase_S9_cat"/>
</dbReference>
<evidence type="ECO:0000313" key="5">
    <source>
        <dbReference type="Proteomes" id="UP000636453"/>
    </source>
</evidence>
<dbReference type="GO" id="GO:0008236">
    <property type="term" value="F:serine-type peptidase activity"/>
    <property type="evidence" value="ECO:0007669"/>
    <property type="project" value="InterPro"/>
</dbReference>
<name>A0A918ZAA7_9GAMM</name>
<proteinExistence type="predicted"/>
<keyword evidence="5" id="KW-1185">Reference proteome</keyword>
<dbReference type="GO" id="GO:0006508">
    <property type="term" value="P:proteolysis"/>
    <property type="evidence" value="ECO:0007669"/>
    <property type="project" value="InterPro"/>
</dbReference>
<dbReference type="InterPro" id="IPR002469">
    <property type="entry name" value="Peptidase_S9B_N"/>
</dbReference>
<reference evidence="4" key="2">
    <citation type="submission" date="2020-09" db="EMBL/GenBank/DDBJ databases">
        <authorList>
            <person name="Sun Q."/>
            <person name="Kim S."/>
        </authorList>
    </citation>
    <scope>NUCLEOTIDE SEQUENCE</scope>
    <source>
        <strain evidence="4">KCTC 32020</strain>
    </source>
</reference>
<dbReference type="Gene3D" id="3.40.50.1820">
    <property type="entry name" value="alpha/beta hydrolase"/>
    <property type="match status" value="1"/>
</dbReference>
<dbReference type="PANTHER" id="PTHR11731:SF193">
    <property type="entry name" value="DIPEPTIDYL PEPTIDASE 9"/>
    <property type="match status" value="1"/>
</dbReference>
<feature type="chain" id="PRO_5038092306" evidence="1">
    <location>
        <begin position="25"/>
        <end position="779"/>
    </location>
</feature>
<dbReference type="PANTHER" id="PTHR11731">
    <property type="entry name" value="PROTEASE FAMILY S9B,C DIPEPTIDYL-PEPTIDASE IV-RELATED"/>
    <property type="match status" value="1"/>
</dbReference>